<dbReference type="Gene3D" id="3.30.70.100">
    <property type="match status" value="1"/>
</dbReference>
<dbReference type="RefSeq" id="WP_377579131.1">
    <property type="nucleotide sequence ID" value="NZ_JBHTKA010000003.1"/>
</dbReference>
<sequence length="100" mass="11901">MLYITQLIYIVPGQEDVFDQFEAVAIPIIAKYNGRLLFRVRPDDDAYIEYSTDKPYEIHLVEFDSQQDFENFKLDEERKRFLHLKEKSIRASILIQGTKL</sequence>
<reference evidence="2" key="1">
    <citation type="journal article" date="2019" name="Int. J. Syst. Evol. Microbiol.">
        <title>The Global Catalogue of Microorganisms (GCM) 10K type strain sequencing project: providing services to taxonomists for standard genome sequencing and annotation.</title>
        <authorList>
            <consortium name="The Broad Institute Genomics Platform"/>
            <consortium name="The Broad Institute Genome Sequencing Center for Infectious Disease"/>
            <person name="Wu L."/>
            <person name="Ma J."/>
        </authorList>
    </citation>
    <scope>NUCLEOTIDE SEQUENCE [LARGE SCALE GENOMIC DNA]</scope>
    <source>
        <strain evidence="2">CCUG 58938</strain>
    </source>
</reference>
<dbReference type="SUPFAM" id="SSF54909">
    <property type="entry name" value="Dimeric alpha+beta barrel"/>
    <property type="match status" value="1"/>
</dbReference>
<accession>A0ABW3K3E2</accession>
<dbReference type="InterPro" id="IPR011008">
    <property type="entry name" value="Dimeric_a/b-barrel"/>
</dbReference>
<evidence type="ECO:0000313" key="1">
    <source>
        <dbReference type="EMBL" id="MFD0999956.1"/>
    </source>
</evidence>
<dbReference type="EMBL" id="JBHTKA010000003">
    <property type="protein sequence ID" value="MFD0999956.1"/>
    <property type="molecule type" value="Genomic_DNA"/>
</dbReference>
<dbReference type="Proteomes" id="UP001597112">
    <property type="component" value="Unassembled WGS sequence"/>
</dbReference>
<name>A0ABW3K3E2_9BACT</name>
<gene>
    <name evidence="1" type="ORF">ACFQ21_11605</name>
</gene>
<comment type="caution">
    <text evidence="1">The sequence shown here is derived from an EMBL/GenBank/DDBJ whole genome shotgun (WGS) entry which is preliminary data.</text>
</comment>
<proteinExistence type="predicted"/>
<organism evidence="1 2">
    <name type="scientific">Ohtaekwangia kribbensis</name>
    <dbReference type="NCBI Taxonomy" id="688913"/>
    <lineage>
        <taxon>Bacteria</taxon>
        <taxon>Pseudomonadati</taxon>
        <taxon>Bacteroidota</taxon>
        <taxon>Cytophagia</taxon>
        <taxon>Cytophagales</taxon>
        <taxon>Fulvivirgaceae</taxon>
        <taxon>Ohtaekwangia</taxon>
    </lineage>
</organism>
<evidence type="ECO:0000313" key="2">
    <source>
        <dbReference type="Proteomes" id="UP001597112"/>
    </source>
</evidence>
<protein>
    <submittedName>
        <fullName evidence="1">DUF1330 domain-containing protein</fullName>
    </submittedName>
</protein>
<keyword evidence="2" id="KW-1185">Reference proteome</keyword>